<dbReference type="GeneID" id="36579015"/>
<reference evidence="1 2" key="1">
    <citation type="submission" date="2016-04" db="EMBL/GenBank/DDBJ databases">
        <title>A degradative enzymes factory behind the ericoid mycorrhizal symbiosis.</title>
        <authorList>
            <consortium name="DOE Joint Genome Institute"/>
            <person name="Martino E."/>
            <person name="Morin E."/>
            <person name="Grelet G."/>
            <person name="Kuo A."/>
            <person name="Kohler A."/>
            <person name="Daghino S."/>
            <person name="Barry K."/>
            <person name="Choi C."/>
            <person name="Cichocki N."/>
            <person name="Clum A."/>
            <person name="Copeland A."/>
            <person name="Hainaut M."/>
            <person name="Haridas S."/>
            <person name="Labutti K."/>
            <person name="Lindquist E."/>
            <person name="Lipzen A."/>
            <person name="Khouja H.-R."/>
            <person name="Murat C."/>
            <person name="Ohm R."/>
            <person name="Olson A."/>
            <person name="Spatafora J."/>
            <person name="Veneault-Fourrey C."/>
            <person name="Henrissat B."/>
            <person name="Grigoriev I."/>
            <person name="Martin F."/>
            <person name="Perotto S."/>
        </authorList>
    </citation>
    <scope>NUCLEOTIDE SEQUENCE [LARGE SCALE GENOMIC DNA]</scope>
    <source>
        <strain evidence="1 2">E</strain>
    </source>
</reference>
<dbReference type="InParanoid" id="A0A2J6SQ15"/>
<protein>
    <submittedName>
        <fullName evidence="1">Uncharacterized protein</fullName>
    </submittedName>
</protein>
<dbReference type="RefSeq" id="XP_024729751.1">
    <property type="nucleotide sequence ID" value="XM_024870933.1"/>
</dbReference>
<dbReference type="Proteomes" id="UP000235371">
    <property type="component" value="Unassembled WGS sequence"/>
</dbReference>
<evidence type="ECO:0000313" key="2">
    <source>
        <dbReference type="Proteomes" id="UP000235371"/>
    </source>
</evidence>
<dbReference type="AlphaFoldDB" id="A0A2J6SQ15"/>
<evidence type="ECO:0000313" key="1">
    <source>
        <dbReference type="EMBL" id="PMD52847.1"/>
    </source>
</evidence>
<organism evidence="1 2">
    <name type="scientific">Hyaloscypha bicolor E</name>
    <dbReference type="NCBI Taxonomy" id="1095630"/>
    <lineage>
        <taxon>Eukaryota</taxon>
        <taxon>Fungi</taxon>
        <taxon>Dikarya</taxon>
        <taxon>Ascomycota</taxon>
        <taxon>Pezizomycotina</taxon>
        <taxon>Leotiomycetes</taxon>
        <taxon>Helotiales</taxon>
        <taxon>Hyaloscyphaceae</taxon>
        <taxon>Hyaloscypha</taxon>
        <taxon>Hyaloscypha bicolor</taxon>
    </lineage>
</organism>
<dbReference type="EMBL" id="KZ613895">
    <property type="protein sequence ID" value="PMD52847.1"/>
    <property type="molecule type" value="Genomic_DNA"/>
</dbReference>
<accession>A0A2J6SQ15</accession>
<gene>
    <name evidence="1" type="ORF">K444DRAFT_192424</name>
</gene>
<keyword evidence="2" id="KW-1185">Reference proteome</keyword>
<name>A0A2J6SQ15_9HELO</name>
<proteinExistence type="predicted"/>
<sequence>MASFTLQMRALPEGQTPSRLEQQCFSILHTTVNPKSTHRLPPAEAATMIHKLYLLHLSINNVKTFLWTLWSVGLDVEKQVEKGGEEWKMLEEIVERLKEIEEKINWEGNEMEWKRLPGLNWVRHCP</sequence>